<evidence type="ECO:0000313" key="2">
    <source>
        <dbReference type="Proteomes" id="UP000294850"/>
    </source>
</evidence>
<dbReference type="OrthoDB" id="1100220at2"/>
<comment type="caution">
    <text evidence="1">The sequence shown here is derived from an EMBL/GenBank/DDBJ whole genome shotgun (WGS) entry which is preliminary data.</text>
</comment>
<evidence type="ECO:0000313" key="1">
    <source>
        <dbReference type="EMBL" id="TDE11616.1"/>
    </source>
</evidence>
<dbReference type="EMBL" id="SMFL01000011">
    <property type="protein sequence ID" value="TDE11616.1"/>
    <property type="molecule type" value="Genomic_DNA"/>
</dbReference>
<dbReference type="RefSeq" id="WP_131960949.1">
    <property type="nucleotide sequence ID" value="NZ_SMFL01000011.1"/>
</dbReference>
<reference evidence="1 2" key="1">
    <citation type="submission" date="2019-03" db="EMBL/GenBank/DDBJ databases">
        <title>Dyadobacter AR-3-6 sp. nov., isolated from arctic soil.</title>
        <authorList>
            <person name="Chaudhary D.K."/>
        </authorList>
    </citation>
    <scope>NUCLEOTIDE SEQUENCE [LARGE SCALE GENOMIC DNA]</scope>
    <source>
        <strain evidence="1 2">AR-3-6</strain>
    </source>
</reference>
<sequence length="100" mass="11026">MNSSEQKDYEHATPTEDQVEETISMISRKLQHPSLDSEQNLGIKNGYKEALKILVGNVRSYEEISMLLEAGQPLSIAVMAVDYLNGECSQKALLAVEGAK</sequence>
<proteinExistence type="predicted"/>
<organism evidence="1 2">
    <name type="scientific">Dyadobacter psychrotolerans</name>
    <dbReference type="NCBI Taxonomy" id="2541721"/>
    <lineage>
        <taxon>Bacteria</taxon>
        <taxon>Pseudomonadati</taxon>
        <taxon>Bacteroidota</taxon>
        <taxon>Cytophagia</taxon>
        <taxon>Cytophagales</taxon>
        <taxon>Spirosomataceae</taxon>
        <taxon>Dyadobacter</taxon>
    </lineage>
</organism>
<dbReference type="AlphaFoldDB" id="A0A4R5DCW3"/>
<protein>
    <submittedName>
        <fullName evidence="1">Uncharacterized protein</fullName>
    </submittedName>
</protein>
<dbReference type="Proteomes" id="UP000294850">
    <property type="component" value="Unassembled WGS sequence"/>
</dbReference>
<gene>
    <name evidence="1" type="ORF">E0F88_24625</name>
</gene>
<accession>A0A4R5DCW3</accession>
<keyword evidence="2" id="KW-1185">Reference proteome</keyword>
<name>A0A4R5DCW3_9BACT</name>